<comment type="caution">
    <text evidence="1">The sequence shown here is derived from an EMBL/GenBank/DDBJ whole genome shotgun (WGS) entry which is preliminary data.</text>
</comment>
<dbReference type="RefSeq" id="WP_162630404.1">
    <property type="nucleotide sequence ID" value="NZ_BAAACJ010000037.1"/>
</dbReference>
<sequence length="204" mass="24438">MCKDSMCKYFKMINEFQDEEYFYGLLAYSIAPTIFREKPSSLIVFNNGERKLLKIWDEAKEKVCNFFNIKYFELHRYEKGAIVLFYKEDLLRKTLANRENAVFMNENGYRRQWSLNNKLYLLRNRYKNGCPHEIGIFLGYPVKDVESFINCPNKKCLVCGYWKVYNDLEKAEETFNRFNTRKEKVISLIMSGIHPTKILQYCNP</sequence>
<protein>
    <recommendedName>
        <fullName evidence="3">DUF3793 family protein</fullName>
    </recommendedName>
</protein>
<dbReference type="EMBL" id="JAUSWN010000012">
    <property type="protein sequence ID" value="MDQ0479833.1"/>
    <property type="molecule type" value="Genomic_DNA"/>
</dbReference>
<organism evidence="1 2">
    <name type="scientific">Hathewaya limosa</name>
    <name type="common">Clostridium limosum</name>
    <dbReference type="NCBI Taxonomy" id="1536"/>
    <lineage>
        <taxon>Bacteria</taxon>
        <taxon>Bacillati</taxon>
        <taxon>Bacillota</taxon>
        <taxon>Clostridia</taxon>
        <taxon>Eubacteriales</taxon>
        <taxon>Clostridiaceae</taxon>
        <taxon>Hathewaya</taxon>
    </lineage>
</organism>
<evidence type="ECO:0000313" key="1">
    <source>
        <dbReference type="EMBL" id="MDQ0479833.1"/>
    </source>
</evidence>
<dbReference type="Proteomes" id="UP001224418">
    <property type="component" value="Unassembled WGS sequence"/>
</dbReference>
<keyword evidence="2" id="KW-1185">Reference proteome</keyword>
<evidence type="ECO:0008006" key="3">
    <source>
        <dbReference type="Google" id="ProtNLM"/>
    </source>
</evidence>
<accession>A0ABU0JRZ0</accession>
<evidence type="ECO:0000313" key="2">
    <source>
        <dbReference type="Proteomes" id="UP001224418"/>
    </source>
</evidence>
<dbReference type="InterPro" id="IPR024523">
    <property type="entry name" value="DUF3793"/>
</dbReference>
<proteinExistence type="predicted"/>
<dbReference type="Pfam" id="PF12672">
    <property type="entry name" value="DUF3793"/>
    <property type="match status" value="1"/>
</dbReference>
<gene>
    <name evidence="1" type="ORF">QOZ93_001575</name>
</gene>
<name>A0ABU0JRZ0_HATLI</name>
<reference evidence="1 2" key="1">
    <citation type="submission" date="2023-07" db="EMBL/GenBank/DDBJ databases">
        <title>Genomic Encyclopedia of Type Strains, Phase IV (KMG-IV): sequencing the most valuable type-strain genomes for metagenomic binning, comparative biology and taxonomic classification.</title>
        <authorList>
            <person name="Goeker M."/>
        </authorList>
    </citation>
    <scope>NUCLEOTIDE SEQUENCE [LARGE SCALE GENOMIC DNA]</scope>
    <source>
        <strain evidence="1 2">DSM 1400</strain>
    </source>
</reference>